<proteinExistence type="predicted"/>
<feature type="domain" description="AB hydrolase-1" evidence="1">
    <location>
        <begin position="64"/>
        <end position="296"/>
    </location>
</feature>
<dbReference type="InterPro" id="IPR029058">
    <property type="entry name" value="AB_hydrolase_fold"/>
</dbReference>
<keyword evidence="2" id="KW-0378">Hydrolase</keyword>
<dbReference type="PATRIC" id="fig|1274524.3.peg.3124"/>
<accession>M5PCJ2</accession>
<evidence type="ECO:0000313" key="3">
    <source>
        <dbReference type="Proteomes" id="UP000011907"/>
    </source>
</evidence>
<dbReference type="PANTHER" id="PTHR46438:SF11">
    <property type="entry name" value="LIPASE-RELATED"/>
    <property type="match status" value="1"/>
</dbReference>
<reference evidence="2 3" key="1">
    <citation type="journal article" date="2013" name="Genome Announc.">
        <title>Draft Whole-Genome Sequence of Bacillus sonorensis Strain L12, a Source of Nonribosomal Lipopeptides.</title>
        <authorList>
            <person name="Adimpong D.B."/>
            <person name="Sorensen K.I."/>
            <person name="Nielsen D.S."/>
            <person name="Thorsen L."/>
            <person name="Rasmussen T.B."/>
            <person name="Derkx P.M."/>
            <person name="Jespersen L."/>
        </authorList>
    </citation>
    <scope>NUCLEOTIDE SEQUENCE [LARGE SCALE GENOMIC DNA]</scope>
    <source>
        <strain evidence="2 3">L12</strain>
    </source>
</reference>
<dbReference type="Gene3D" id="3.40.50.1820">
    <property type="entry name" value="alpha/beta hydrolase"/>
    <property type="match status" value="1"/>
</dbReference>
<dbReference type="Pfam" id="PF00561">
    <property type="entry name" value="Abhydrolase_1"/>
    <property type="match status" value="1"/>
</dbReference>
<evidence type="ECO:0000313" key="2">
    <source>
        <dbReference type="EMBL" id="EME72947.1"/>
    </source>
</evidence>
<comment type="caution">
    <text evidence="2">The sequence shown here is derived from an EMBL/GenBank/DDBJ whole genome shotgun (WGS) entry which is preliminary data.</text>
</comment>
<dbReference type="PANTHER" id="PTHR46438">
    <property type="entry name" value="ALPHA/BETA-HYDROLASES SUPERFAMILY PROTEIN"/>
    <property type="match status" value="1"/>
</dbReference>
<dbReference type="GO" id="GO:0016787">
    <property type="term" value="F:hydrolase activity"/>
    <property type="evidence" value="ECO:0007669"/>
    <property type="project" value="UniProtKB-KW"/>
</dbReference>
<protein>
    <submittedName>
        <fullName evidence="2">Alpha/beta hydrolase YugF</fullName>
    </submittedName>
</protein>
<dbReference type="InterPro" id="IPR000073">
    <property type="entry name" value="AB_hydrolase_1"/>
</dbReference>
<dbReference type="Proteomes" id="UP000011907">
    <property type="component" value="Unassembled WGS sequence"/>
</dbReference>
<dbReference type="PRINTS" id="PR00412">
    <property type="entry name" value="EPOXHYDRLASE"/>
</dbReference>
<dbReference type="STRING" id="1274524.BSONL12_14454"/>
<dbReference type="InterPro" id="IPR000639">
    <property type="entry name" value="Epox_hydrolase-like"/>
</dbReference>
<gene>
    <name evidence="2" type="ORF">BSONL12_14454</name>
</gene>
<organism evidence="2 3">
    <name type="scientific">Bacillus sonorensis L12</name>
    <dbReference type="NCBI Taxonomy" id="1274524"/>
    <lineage>
        <taxon>Bacteria</taxon>
        <taxon>Bacillati</taxon>
        <taxon>Bacillota</taxon>
        <taxon>Bacilli</taxon>
        <taxon>Bacillales</taxon>
        <taxon>Bacillaceae</taxon>
        <taxon>Bacillus</taxon>
    </lineage>
</organism>
<sequence length="309" mass="35471">MKKFFSGTISNIQKGWPDNAKPVTLQDRKPFGVSLIMLLTKPSTQKIQGVDIYYEHYENPGKTTLILLHGFLSSSFCYRKIIPLLKDEFNLIAIDLPPFGQSEKSQTFIYSYQNMARVVIELVEGLNIKEAVLVGHSMGGQISLYAVREKPELFQKIVLLCSSGYLKRSPRSLIFGSHIPYFYLYIKRWLAKQGVLKNLKNVVYDSSLIDQEMIDGYLKPFLDDQIFRALARLIRHREGDLTPDDLKKIETPSLLIWGEEDRIVPVQIGKRLHQDLPDSRFFSLKDTGHLVPEENPDYVSDKIGEFILT</sequence>
<dbReference type="EMBL" id="AOFM01000009">
    <property type="protein sequence ID" value="EME72947.1"/>
    <property type="molecule type" value="Genomic_DNA"/>
</dbReference>
<dbReference type="eggNOG" id="COG2267">
    <property type="taxonomic scope" value="Bacteria"/>
</dbReference>
<dbReference type="PRINTS" id="PR00111">
    <property type="entry name" value="ABHYDROLASE"/>
</dbReference>
<name>M5PCJ2_9BACI</name>
<dbReference type="SUPFAM" id="SSF53474">
    <property type="entry name" value="alpha/beta-Hydrolases"/>
    <property type="match status" value="1"/>
</dbReference>
<evidence type="ECO:0000259" key="1">
    <source>
        <dbReference type="Pfam" id="PF00561"/>
    </source>
</evidence>
<dbReference type="AlphaFoldDB" id="M5PCJ2"/>